<comment type="subcellular location">
    <molecule>Surface protein gp120</molecule>
    <subcellularLocation>
        <location evidence="32">Virion membrane</location>
        <topology evidence="32">Peripheral membrane protein</topology>
    </subcellularLocation>
    <subcellularLocation>
        <location evidence="32">Host cell membrane</location>
        <topology evidence="32">Peripheral membrane protein</topology>
    </subcellularLocation>
    <subcellularLocation>
        <location evidence="32">Host endosome membrane</location>
        <topology evidence="32">Single-pass type I membrane protein</topology>
    </subcellularLocation>
    <text evidence="32">The surface protein is not anchored to the viral envelope, but associates with the extravirion surface through its binding to TM. It is probably concentrated at the site of budding and incorporated into the virions possibly by contacts between the cytoplasmic tail of Env and the N-terminus of Gag.</text>
</comment>
<feature type="site" description="Cleavage; by host furin" evidence="32">
    <location>
        <begin position="522"/>
        <end position="523"/>
    </location>
</feature>
<comment type="domain">
    <text evidence="32">The CD4-binding region is targeted by the antibody b12.</text>
</comment>
<keyword evidence="20 32" id="KW-0261">Viral envelope protein</keyword>
<evidence type="ECO:0000256" key="7">
    <source>
        <dbReference type="ARBA" id="ARBA00022506"/>
    </source>
</evidence>
<dbReference type="SUPFAM" id="SSF58069">
    <property type="entry name" value="Virus ectodomain"/>
    <property type="match status" value="1"/>
</dbReference>
<evidence type="ECO:0000313" key="37">
    <source>
        <dbReference type="EMBL" id="ALD52425.1"/>
    </source>
</evidence>
<comment type="subcellular location">
    <molecule>Transmembrane protein gp41</molecule>
    <subcellularLocation>
        <location evidence="32">Virion membrane</location>
        <topology evidence="32">Single-pass type I membrane protein</topology>
    </subcellularLocation>
    <subcellularLocation>
        <location evidence="32">Host cell membrane</location>
        <topology evidence="32">Single-pass type I membrane protein</topology>
    </subcellularLocation>
    <subcellularLocation>
        <location evidence="32">Host endosome membrane</location>
        <topology evidence="32">Single-pass type I membrane protein</topology>
    </subcellularLocation>
    <text evidence="32">It is probably concentrated at the site of budding and incorporated into the virions possibly by contacts between the cytoplasmic tail of Env and the N-terminus of Gag.</text>
</comment>
<dbReference type="GO" id="GO:0052031">
    <property type="term" value="P:symbiont-mediated perturbation of host defense response"/>
    <property type="evidence" value="ECO:0007669"/>
    <property type="project" value="UniProtKB-UniRule"/>
</dbReference>
<evidence type="ECO:0000256" key="26">
    <source>
        <dbReference type="ARBA" id="ARBA00023139"/>
    </source>
</evidence>
<evidence type="ECO:0000256" key="6">
    <source>
        <dbReference type="ARBA" id="ARBA00004650"/>
    </source>
</evidence>
<dbReference type="EMBL" id="KT452546">
    <property type="protein sequence ID" value="ALD52425.1"/>
    <property type="molecule type" value="Genomic_RNA"/>
</dbReference>
<evidence type="ECO:0000256" key="18">
    <source>
        <dbReference type="ARBA" id="ARBA00022844"/>
    </source>
</evidence>
<evidence type="ECO:0000256" key="15">
    <source>
        <dbReference type="ARBA" id="ARBA00022703"/>
    </source>
</evidence>
<keyword evidence="30 32" id="KW-0449">Lipoprotein</keyword>
<feature type="region of interest" description="Immunosuppression" evidence="32">
    <location>
        <begin position="585"/>
        <end position="603"/>
    </location>
</feature>
<evidence type="ECO:0000256" key="20">
    <source>
        <dbReference type="ARBA" id="ARBA00022879"/>
    </source>
</evidence>
<keyword evidence="23 32" id="KW-1039">Host endosome</keyword>
<feature type="lipid moiety-binding region" description="S-palmitoyl cysteine; by host" evidence="32">
    <location>
        <position position="848"/>
    </location>
</feature>
<dbReference type="GO" id="GO:0055036">
    <property type="term" value="C:virion membrane"/>
    <property type="evidence" value="ECO:0007669"/>
    <property type="project" value="UniProtKB-SubCell"/>
</dbReference>
<dbReference type="InterPro" id="IPR036377">
    <property type="entry name" value="Gp120_core_sf"/>
</dbReference>
<evidence type="ECO:0000256" key="4">
    <source>
        <dbReference type="ARBA" id="ARBA00004563"/>
    </source>
</evidence>
<comment type="function">
    <text evidence="32">Transmembrane protein gp41: Acts as a class I viral fusion protein. Under the current model, the protein has at least 3 conformational states: pre-fusion native state, pre-hairpin intermediate state, and post-fusion hairpin state. During fusion of viral and target intracellular membranes, the coiled coil regions (heptad repeats) assume a trimer-of-hairpins structure, positioning the fusion peptide in close proximity to the C-terminal region of the ectodomain. The formation of this structure appears to drive apposition and subsequent fusion of viral and target cell membranes. Complete fusion occurs in host cell endosomes and is dynamin-dependent, however some lipid transfer might occur at the plasma membrane. The virus undergoes clathrin-dependent internalization long before endosomal fusion, thus minimizing the surface exposure of conserved viral epitopes during fusion and reducing the efficacy of inhibitors targeting these epitopes. Membranes fusion leads to delivery of the nucleocapsid into the cytoplasm.</text>
</comment>
<dbReference type="Gene3D" id="1.20.5.490">
    <property type="entry name" value="Single helix bin"/>
    <property type="match status" value="1"/>
</dbReference>
<sequence length="867" mass="98381">MTVKEIRKNYQHLWTWGMMLLGMLMICSATENLWVTVYYGVPVWKDATTTLFCASDAKAYDTEVHNVWATHACVPTDPNPQEINLENVTENFNMWKNSMVEQMHEDIISLWDESLKPCVKLTPLCVTLNCTDVNITRSNSTTTKNTSTSSSIEEIKGEIKNCSFNITTEIRDKVRKEYALFYRLDVVPIKNDENNSSTGNYTSYRLINCNTSVITQACPKISFEPIPIHYCAPAGFALLKCNDNKFNGTGPCKNVSTVQCTHGIRPVVSTQLLLNGSLAKEEVIIRSENFTNNAKIIIVQLNESIAIECIRPNNNTRKSISIGPGRAFYATGDIIGDIRQAHCNLNSTKWNNTLQQIAKKLREQIGNKTIIFNQSSGGDPEITMHSFICGGEFFYCNSTPLFNSIWYANKSSTATGNGIVNDTIILQCRIKQVINMWQEVGKAMYAPPIKGLIKCSSNITGLLLTRDGGKNQTNTSETFRPGGGDMRDNWRSELYKYKVVKIEPLGIAPTKAKRRVVPREKRAITLGAMFLGFLGAAGSTMGAASVTLTVQARQLLSGIVQQQNNLLRAIEAQQHLLQLTVWGIKQLQARVLAVEKYLRDQQLLGIWGCSGKLICTTAVPWNASWSNRSQEEIWENMTWMQWEKEIDNYTDVIYTLIEKAQNQQEQNEQELLALDKWSNLWSWFNISNWLWYIKIFIMIVGGLIGLRIVFTVFSIVNRVRQGYSPLSFQIRPPTQREPDRPEGIEEGGGERDRDTSGRLVNGFLTLLWVDLWNLCHFSYRHLRDLLLIAARIVELLGRRVWEALKYWWNLLQYWSQELKSSAASLYNTIAIAVAEGTDRIIEIVQRTCRAILNVPTRIRQGLERALL</sequence>
<dbReference type="GO" id="GO:0005198">
    <property type="term" value="F:structural molecule activity"/>
    <property type="evidence" value="ECO:0007669"/>
    <property type="project" value="UniProtKB-UniRule"/>
</dbReference>
<keyword evidence="13 32" id="KW-0165">Cleavage on pair of basic residues</keyword>
<dbReference type="GO" id="GO:0019082">
    <property type="term" value="P:viral protein processing"/>
    <property type="evidence" value="ECO:0007669"/>
    <property type="project" value="UniProtKB-UniRule"/>
</dbReference>
<feature type="disulfide bond" evidence="32">
    <location>
        <begin position="53"/>
        <end position="73"/>
    </location>
</feature>
<comment type="domain">
    <text evidence="32">Some of the most genetically diverse regions of the viral genome are present in Env. They are called variable regions 1 through 5 (V1 through V5). Coreceptor usage of gp120 is determined mainly by the primary structure of the third variable region (V3) in the outer domain of gp120. The sequence of V3 determines which coreceptor, CCR5 and/or CXCR4 (corresponding to R5/macrophage, X4/T cell and R5X4/T cell and macrophage tropism), is used to trigger the fusion potential of the Env complex, and hence which cells the virus can infect. Binding to CCR5 involves a region adjacent in addition to V3.</text>
</comment>
<feature type="domain" description="Retroviral envelope protein GP41-like" evidence="36">
    <location>
        <begin position="541"/>
        <end position="729"/>
    </location>
</feature>
<keyword evidence="12 32" id="KW-1162">Viral penetration into host cytoplasm</keyword>
<feature type="transmembrane region" description="Helical" evidence="33">
    <location>
        <begin position="523"/>
        <end position="546"/>
    </location>
</feature>
<name>A0A0M4JQ28_HV1</name>
<feature type="transmembrane region" description="Helical" evidence="33">
    <location>
        <begin position="689"/>
        <end position="716"/>
    </location>
</feature>
<comment type="subunit">
    <text evidence="32">The mature envelope protein (Env) consists of a homotrimer of non-covalently associated gp120-gp41 heterodimers. The resulting complex protrudes from the virus surface as a spike. There seems to be as few as 10 spikes on the average virion. Surface protein gp120 interacts with host CD4, CCR5 and CXCR4. Gp120 also interacts with the C-type lectins CD209/DC-SIGN and CLEC4M/DC-SIGNR (collectively referred to as DC-SIGN(R)). Gp120 and gp41 interact with GalCer. Gp120 interacts with host ITGA4/ITGB7 complex; on CD4+ T-cells, this interaction results in rapid activation of integrin ITGAL/LFA-1, which facilitates efficient cell-to-cell spreading of HIV-1. Gp120 interacts with cell-associated heparan sulfate; this interaction increases virus infectivity on permissive cells and may be involved in infection of CD4- cells.</text>
</comment>
<feature type="coiled-coil region" evidence="32">
    <location>
        <begin position="644"/>
        <end position="678"/>
    </location>
</feature>
<comment type="PTM">
    <text evidence="32">Specific enzymatic cleavages in vivo yield mature proteins. Envelope glycoproteins are synthesized as a inactive precursor that is heavily N-glycosylated and processed likely by host cell furin in the Golgi to yield the mature SU and TM proteins. The cleavage site between SU and TM requires the minimal sequence [KR]-X-[KR]-R. About 2 of the 9 disulfide bonds of gp41 are reduced by P4HB/PDI, following binding to CD4 receptor.</text>
</comment>
<feature type="transmembrane region" description="Helical" evidence="33">
    <location>
        <begin position="13"/>
        <end position="35"/>
    </location>
</feature>
<keyword evidence="17 32" id="KW-1161">Viral attachment to host cell</keyword>
<dbReference type="InterPro" id="IPR000328">
    <property type="entry name" value="GP41-like"/>
</dbReference>
<evidence type="ECO:0000256" key="22">
    <source>
        <dbReference type="ARBA" id="ARBA00022989"/>
    </source>
</evidence>
<keyword evidence="15 32" id="KW-0053">Apoptosis</keyword>
<dbReference type="CDD" id="cd09909">
    <property type="entry name" value="HIV-1-like_HR1-HR2"/>
    <property type="match status" value="1"/>
</dbReference>
<comment type="similarity">
    <text evidence="32">Belongs to the HIV-1 env protein family.</text>
</comment>
<gene>
    <name evidence="32 37" type="primary">env</name>
</gene>
<feature type="region of interest" description="Fusion peptide" evidence="32">
    <location>
        <begin position="523"/>
        <end position="543"/>
    </location>
</feature>
<keyword evidence="21 32" id="KW-1164">Virus endocytosis by host</keyword>
<dbReference type="SUPFAM" id="SSF56502">
    <property type="entry name" value="gp120 core"/>
    <property type="match status" value="2"/>
</dbReference>
<evidence type="ECO:0000256" key="24">
    <source>
        <dbReference type="ARBA" id="ARBA00023054"/>
    </source>
</evidence>
<evidence type="ECO:0000256" key="19">
    <source>
        <dbReference type="ARBA" id="ARBA00022870"/>
    </source>
</evidence>
<evidence type="ECO:0000256" key="17">
    <source>
        <dbReference type="ARBA" id="ARBA00022804"/>
    </source>
</evidence>
<feature type="chain" id="PRO_5023475402" description="Transmembrane protein gp41" evidence="32">
    <location>
        <begin position="523"/>
        <end position="867"/>
    </location>
</feature>
<evidence type="ECO:0000256" key="1">
    <source>
        <dbReference type="ARBA" id="ARBA00004402"/>
    </source>
</evidence>
<dbReference type="HAMAP" id="MF_04083">
    <property type="entry name" value="HIV_ENV"/>
    <property type="match status" value="1"/>
</dbReference>
<evidence type="ECO:0000256" key="27">
    <source>
        <dbReference type="ARBA" id="ARBA00023157"/>
    </source>
</evidence>
<evidence type="ECO:0000256" key="33">
    <source>
        <dbReference type="RuleBase" id="RU363095"/>
    </source>
</evidence>
<reference evidence="37" key="2">
    <citation type="submission" date="2015-08" db="EMBL/GenBank/DDBJ databases">
        <authorList>
            <person name="Babu N.S."/>
            <person name="Beckwith C.J."/>
            <person name="Beseler K.G."/>
            <person name="Brison A."/>
            <person name="Carone J.V."/>
            <person name="Caskin T.P."/>
            <person name="Diamond M."/>
            <person name="Durham M.E."/>
            <person name="Foxe J.M."/>
            <person name="Go M."/>
            <person name="Henderson B.A."/>
            <person name="Jones I.B."/>
            <person name="McGettigan J.A."/>
            <person name="Micheletti S.J."/>
            <person name="Nasrallah M.E."/>
            <person name="Ortiz D."/>
            <person name="Piller C.R."/>
            <person name="Privatt S.R."/>
            <person name="Schneider S.L."/>
            <person name="Sharp S."/>
            <person name="Smith T.C."/>
            <person name="Stanton J.D."/>
            <person name="Ullery H.E."/>
            <person name="Wilson R.J."/>
            <person name="Serrano M.G."/>
            <person name="Buck G."/>
            <person name="Lee V."/>
            <person name="Wang Y."/>
            <person name="Carvalho R."/>
            <person name="Voegtly L."/>
            <person name="Shi R."/>
            <person name="Duckworth R."/>
            <person name="Johnson A."/>
            <person name="Loviza R."/>
            <person name="Walstead R."/>
            <person name="Shah Z."/>
            <person name="Kiflezghi M."/>
            <person name="Wade K."/>
            <person name="Ball S.L."/>
            <person name="Bradley K.W."/>
            <person name="Asai D.J."/>
            <person name="Bowman C.A."/>
            <person name="Russell D.A."/>
            <person name="Pope W.H."/>
            <person name="Jacobs-Sera D."/>
            <person name="Hendrix R.W."/>
            <person name="Hatfull G.F."/>
        </authorList>
    </citation>
    <scope>NUCLEOTIDE SEQUENCE</scope>
    <source>
        <strain evidence="37">Pat16day87clone20</strain>
    </source>
</reference>
<feature type="disulfide bond" evidence="32">
    <location>
        <begin position="609"/>
        <end position="615"/>
    </location>
</feature>
<evidence type="ECO:0000256" key="5">
    <source>
        <dbReference type="ARBA" id="ARBA00004578"/>
    </source>
</evidence>
<dbReference type="GO" id="GO:0019062">
    <property type="term" value="P:virion attachment to host cell"/>
    <property type="evidence" value="ECO:0007669"/>
    <property type="project" value="UniProtKB-UniRule"/>
</dbReference>
<protein>
    <recommendedName>
        <fullName evidence="32">Envelope glycoprotein gp160</fullName>
    </recommendedName>
    <alternativeName>
        <fullName evidence="32">Env polyprotein</fullName>
    </alternativeName>
    <component>
        <recommendedName>
            <fullName evidence="32">Surface protein gp120</fullName>
            <shortName evidence="32">SU</shortName>
        </recommendedName>
        <alternativeName>
            <fullName evidence="32">Glycoprotein 120</fullName>
            <shortName evidence="32">gp120</shortName>
        </alternativeName>
    </component>
    <component>
        <recommendedName>
            <fullName evidence="32">Transmembrane protein gp41</fullName>
            <shortName evidence="32">TM</shortName>
        </recommendedName>
        <alternativeName>
            <fullName evidence="32">Glycoprotein 41</fullName>
            <shortName evidence="32">gp41</shortName>
        </alternativeName>
    </component>
</protein>
<evidence type="ECO:0000256" key="31">
    <source>
        <dbReference type="ARBA" id="ARBA00023296"/>
    </source>
</evidence>
<keyword evidence="16 32" id="KW-0732">Signal</keyword>
<keyword evidence="19 32" id="KW-1043">Host membrane</keyword>
<dbReference type="Gene3D" id="1.10.287.210">
    <property type="match status" value="1"/>
</dbReference>
<evidence type="ECO:0000256" key="28">
    <source>
        <dbReference type="ARBA" id="ARBA00023180"/>
    </source>
</evidence>
<comment type="function">
    <text evidence="32">Envelope glycoprotein gp160: Oligomerizes in the host endoplasmic reticulum into predominantly trimers. In a second time, gp160 transits in the host Golgi, where glycosylation is completed. The precursor is then proteolytically cleaved in the trans-Golgi and thereby activated by cellular furin or furin-like proteases to produce gp120 and gp41.</text>
</comment>
<comment type="domain">
    <text evidence="32 33">The 17 amino acids long immunosuppressive region is present in many retroviral envelope proteins. Synthetic peptides derived from this relatively conserved sequence inhibit immune function in vitro and in vivo.</text>
</comment>
<dbReference type="GO" id="GO:1903911">
    <property type="term" value="P:positive regulation of receptor clustering"/>
    <property type="evidence" value="ECO:0007669"/>
    <property type="project" value="UniProtKB-UniRule"/>
</dbReference>
<feature type="lipid moiety-binding region" description="S-palmitoyl cysteine; by host" evidence="32">
    <location>
        <position position="775"/>
    </location>
</feature>
<feature type="region of interest" description="MPER; binding to GalCer" evidence="32">
    <location>
        <begin position="673"/>
        <end position="694"/>
    </location>
</feature>
<dbReference type="GO" id="GO:0020002">
    <property type="term" value="C:host cell plasma membrane"/>
    <property type="evidence" value="ECO:0007669"/>
    <property type="project" value="UniProtKB-SubCell"/>
</dbReference>
<organismHost>
    <name type="scientific">Homo sapiens</name>
    <name type="common">Human</name>
    <dbReference type="NCBI Taxonomy" id="9606"/>
</organismHost>
<feature type="short sequence motif" description="YXXL motif; contains endocytosis signal" evidence="32">
    <location>
        <begin position="723"/>
        <end position="726"/>
    </location>
</feature>
<keyword evidence="11 32" id="KW-0945">Host-virus interaction</keyword>
<evidence type="ECO:0000256" key="8">
    <source>
        <dbReference type="ARBA" id="ARBA00022510"/>
    </source>
</evidence>
<dbReference type="GO" id="GO:0016020">
    <property type="term" value="C:membrane"/>
    <property type="evidence" value="ECO:0007669"/>
    <property type="project" value="UniProtKB-UniRule"/>
</dbReference>
<accession>A0A0M4JQ28</accession>
<keyword evidence="9 32" id="KW-1032">Host cell membrane</keyword>
<proteinExistence type="inferred from homology"/>
<evidence type="ECO:0000256" key="3">
    <source>
        <dbReference type="ARBA" id="ARBA00004505"/>
    </source>
</evidence>
<feature type="disulfide bond" evidence="32">
    <location>
        <begin position="231"/>
        <end position="260"/>
    </location>
</feature>
<keyword evidence="27 32" id="KW-1015">Disulfide bond</keyword>
<evidence type="ECO:0000256" key="34">
    <source>
        <dbReference type="SAM" id="MobiDB-lite"/>
    </source>
</evidence>
<evidence type="ECO:0000256" key="12">
    <source>
        <dbReference type="ARBA" id="ARBA00022595"/>
    </source>
</evidence>
<keyword evidence="10 32" id="KW-1165">Clathrin-mediated endocytosis of virus by host</keyword>
<evidence type="ECO:0000256" key="2">
    <source>
        <dbReference type="ARBA" id="ARBA00004433"/>
    </source>
</evidence>
<comment type="miscellaneous">
    <text evidence="32">HIV-1 lineages are divided in three main groups, M (for Major), O (for Outlier), and N (for New, or Non-M, Non-O). The vast majority of strains found worldwide belong to the group M. Group O seems to be endemic to and largely confined to Cameroon and neighboring countries in West Central Africa, where these viruses represent a small minority of HIV-1 strains. The group N is represented by a limited number of isolates from Cameroonian persons. The group M is further subdivided in 9 clades or subtypes (A to D, F to H, J and K).</text>
</comment>
<evidence type="ECO:0000256" key="29">
    <source>
        <dbReference type="ARBA" id="ARBA00023280"/>
    </source>
</evidence>
<reference evidence="37" key="1">
    <citation type="journal article" date="2015" name="J. Virol.">
        <title>Characterizing the Diverse Mutational Pathways Associated with R5-Tropic Maraviroc Resistance: HIV-1 That Uses the Drug-Bound CCR5 Coreceptor.</title>
        <authorList>
            <person name="Jiang X."/>
            <person name="Feyertag F."/>
            <person name="Meehan C.J."/>
            <person name="McCormack G.P."/>
            <person name="Travers S.A."/>
            <person name="Craig C."/>
            <person name="Westby M."/>
            <person name="Lewis M."/>
            <person name="Robertson D.L."/>
        </authorList>
    </citation>
    <scope>NUCLEOTIDE SEQUENCE</scope>
    <source>
        <strain evidence="37">Pat16day87clone20</strain>
    </source>
</reference>
<keyword evidence="8 32" id="KW-1170">Fusion of virus membrane with host endosomal membrane</keyword>
<keyword evidence="25 32" id="KW-0472">Membrane</keyword>
<keyword evidence="29 32" id="KW-0899">Viral immunoevasion</keyword>
<dbReference type="GO" id="GO:0075512">
    <property type="term" value="P:clathrin-dependent endocytosis of virus by host cell"/>
    <property type="evidence" value="ECO:0007669"/>
    <property type="project" value="UniProtKB-UniRule"/>
</dbReference>
<keyword evidence="24 32" id="KW-0175">Coiled coil</keyword>
<dbReference type="FunFam" id="1.10.287.210:FF:000001">
    <property type="entry name" value="Envelope glycoprotein gp160"/>
    <property type="match status" value="1"/>
</dbReference>
<comment type="domain">
    <text evidence="32">The membrane proximal external region (MPER) present in gp41 is a tryptophan-rich region recognized by the antibodies 2F5, Z13, and 4E10. MPER seems to play a role in fusion.</text>
</comment>
<dbReference type="GO" id="GO:0039654">
    <property type="term" value="P:fusion of virus membrane with host endosome membrane"/>
    <property type="evidence" value="ECO:0007669"/>
    <property type="project" value="UniProtKB-UniRule"/>
</dbReference>
<dbReference type="Pfam" id="PF00517">
    <property type="entry name" value="GP41"/>
    <property type="match status" value="1"/>
</dbReference>
<dbReference type="InterPro" id="IPR000777">
    <property type="entry name" value="HIV1_Gp120"/>
</dbReference>
<comment type="caution">
    <text evidence="32 33">Lacks conserved residue(s) required for the propagation of feature annotation.</text>
</comment>
<comment type="function">
    <text evidence="32">Surface protein gp120: Attaches the virus to the host lymphoid cell by binding to the primary receptor CD4. This interaction induces a structural rearrangement creating a high affinity binding site for a chemokine coreceptor like CXCR4 and/or CCR5. Acts as a ligand for CD209/DC-SIGN and CLEC4M/DC-SIGNR, which are respectively found on dendritic cells (DCs), and on endothelial cells of liver sinusoids and lymph node sinuses. These interactions allow capture of viral particles at mucosal surfaces by these cells and subsequent transmission to permissive cells. HIV subverts the migration properties of dendritic cells to gain access to CD4+ T-cells in lymph nodes. Virus transmission to permissive T-cells occurs either in trans (without DCs infection, through viral capture and transmission), or in cis (following DCs productive infection, through the usual CD4-gp120 interaction), thereby inducing a robust infection. In trans infection, bound virions remain infectious over days and it is proposed that they are not degraded, but protected in non-lysosomal acidic organelles within the DCs close to the cell membrane thus contributing to the viral infectious potential during DCs' migration from the periphery to the lymphoid tissues. On arrival at lymphoid tissues, intact virions recycle back to DCs' cell surface allowing virus transmission to CD4+ T-cells.</text>
</comment>
<evidence type="ECO:0000259" key="36">
    <source>
        <dbReference type="Pfam" id="PF00517"/>
    </source>
</evidence>
<keyword evidence="28 32" id="KW-0325">Glycoprotein</keyword>
<keyword evidence="26 32" id="KW-0564">Palmitate</keyword>
<dbReference type="Gene3D" id="2.170.40.20">
    <property type="entry name" value="Human immunodeficiency virus 1, Gp160, envelope glycoprotein"/>
    <property type="match status" value="2"/>
</dbReference>
<feature type="chain" id="PRO_5023475403" description="Envelope glycoprotein gp160" evidence="32">
    <location>
        <begin position="32"/>
        <end position="867"/>
    </location>
</feature>
<feature type="disulfide bond" evidence="32">
    <location>
        <begin position="241"/>
        <end position="252"/>
    </location>
</feature>
<dbReference type="GO" id="GO:0019031">
    <property type="term" value="C:viral envelope"/>
    <property type="evidence" value="ECO:0007669"/>
    <property type="project" value="UniProtKB-KW"/>
</dbReference>
<dbReference type="GO" id="GO:1903908">
    <property type="term" value="P:positive regulation of plasma membrane raft polarization"/>
    <property type="evidence" value="ECO:0007669"/>
    <property type="project" value="UniProtKB-UniRule"/>
</dbReference>
<keyword evidence="31 32" id="KW-1160">Virus entry into host cell</keyword>
<feature type="short sequence motif" description="Di-leucine internalization motif" evidence="32">
    <location>
        <begin position="866"/>
        <end position="867"/>
    </location>
</feature>
<feature type="region of interest" description="Disordered" evidence="34">
    <location>
        <begin position="729"/>
        <end position="753"/>
    </location>
</feature>
<dbReference type="Pfam" id="PF00516">
    <property type="entry name" value="GP120"/>
    <property type="match status" value="1"/>
</dbReference>
<evidence type="ECO:0000256" key="23">
    <source>
        <dbReference type="ARBA" id="ARBA00023046"/>
    </source>
</evidence>
<comment type="miscellaneous">
    <text evidence="32">Inhibitors targeting HIV-1 viral envelope proteins are used as antiretroviral drugs. Attachment of virions to the cell surface via non-specific interactions and CD4 binding can be blocked by inhibitors that include cyanovirin-N, cyclotriazadisulfonamide analogs, PRO 2000, TNX 355 and PRO 542. In addition, BMS 806 can block CD4-induced conformational changes. Env interactions with the coreceptor molecules can be targeted by CCR5 antagonists including SCH-D, maraviroc (UK 427857) and aplaviroc (GW 873140), and the CXCR4 antagonist AMD 070. Fusion of viral and cellular membranes can be inhibited by peptides such as enfuvirtide and tifuvirtide (T 1249). Resistance to inhibitors associated with mutations in Env are observed. Most of the time, single mutations confer only a modest reduction in drug susceptibility. Combination of several mutations is usually required to develop a high-level drug resistance.</text>
</comment>
<evidence type="ECO:0000256" key="13">
    <source>
        <dbReference type="ARBA" id="ARBA00022685"/>
    </source>
</evidence>
<evidence type="ECO:0000256" key="16">
    <source>
        <dbReference type="ARBA" id="ARBA00022729"/>
    </source>
</evidence>
<evidence type="ECO:0000256" key="21">
    <source>
        <dbReference type="ARBA" id="ARBA00022890"/>
    </source>
</evidence>
<evidence type="ECO:0000259" key="35">
    <source>
        <dbReference type="Pfam" id="PF00516"/>
    </source>
</evidence>
<evidence type="ECO:0000256" key="11">
    <source>
        <dbReference type="ARBA" id="ARBA00022581"/>
    </source>
</evidence>
<comment type="PTM">
    <text evidence="32">Highly glycosylated by host. The high number of glycan on the protein is reffered to as 'glycan shield' because it contributes to hide protein sequence from adaptive immune system.</text>
</comment>
<feature type="region of interest" description="CD4-binding loop" evidence="32">
    <location>
        <begin position="375"/>
        <end position="385"/>
    </location>
</feature>
<feature type="compositionally biased region" description="Basic and acidic residues" evidence="34">
    <location>
        <begin position="734"/>
        <end position="753"/>
    </location>
</feature>
<comment type="subcellular location">
    <subcellularLocation>
        <location evidence="3">Host cell membrane</location>
        <topology evidence="3">Peripheral membrane protein</topology>
    </subcellularLocation>
    <subcellularLocation>
        <location evidence="1">Host cell membrane</location>
        <topology evidence="1">Single-pass type I membrane protein</topology>
    </subcellularLocation>
    <subcellularLocation>
        <location evidence="2">Host endosome membrane</location>
        <topology evidence="2">Peripheral membrane protein</topology>
    </subcellularLocation>
    <subcellularLocation>
        <location evidence="5">Host endosome membrane</location>
        <topology evidence="5">Single-pass type I membrane protein</topology>
    </subcellularLocation>
    <subcellularLocation>
        <location evidence="6">Virion membrane</location>
        <topology evidence="6">Peripheral membrane protein</topology>
    </subcellularLocation>
    <subcellularLocation>
        <location evidence="4">Virion membrane</location>
        <topology evidence="4">Single-pass type I membrane protein</topology>
    </subcellularLocation>
</comment>
<keyword evidence="7 32" id="KW-1168">Fusion of virus membrane with host membrane</keyword>
<keyword evidence="14 32" id="KW-0812">Transmembrane</keyword>
<evidence type="ECO:0000256" key="10">
    <source>
        <dbReference type="ARBA" id="ARBA00022570"/>
    </source>
</evidence>
<dbReference type="InterPro" id="IPR037527">
    <property type="entry name" value="Gp160"/>
</dbReference>
<evidence type="ECO:0000256" key="32">
    <source>
        <dbReference type="HAMAP-Rule" id="MF_04083"/>
    </source>
</evidence>
<keyword evidence="22 32" id="KW-1133">Transmembrane helix</keyword>
<evidence type="ECO:0000256" key="9">
    <source>
        <dbReference type="ARBA" id="ARBA00022511"/>
    </source>
</evidence>
<comment type="domain">
    <text evidence="32">The YXXL motif is involved in determining the exact site of viral release at the surface of infected mononuclear cells and promotes endocytosis. YXXL and di-leucine endocytosis motifs interact directly or indirectly with the clathrin adapter complexes, opperate independently, and their activities are not additive.</text>
</comment>
<evidence type="ECO:0000256" key="25">
    <source>
        <dbReference type="ARBA" id="ARBA00023136"/>
    </source>
</evidence>
<keyword evidence="18 32" id="KW-0946">Virion</keyword>
<dbReference type="FunFam" id="2.170.40.20:FF:000003">
    <property type="entry name" value="Envelope glycoprotein gp160"/>
    <property type="match status" value="1"/>
</dbReference>
<dbReference type="FunFam" id="2.170.40.20:FF:000002">
    <property type="entry name" value="Envelope glycoprotein gp160"/>
    <property type="match status" value="1"/>
</dbReference>
<organism evidence="37">
    <name type="scientific">Human immunodeficiency virus type 1</name>
    <name type="common">HIV-1</name>
    <dbReference type="NCBI Taxonomy" id="11676"/>
    <lineage>
        <taxon>Viruses</taxon>
        <taxon>Riboviria</taxon>
        <taxon>Pararnavirae</taxon>
        <taxon>Artverviricota</taxon>
        <taxon>Revtraviricetes</taxon>
        <taxon>Ortervirales</taxon>
        <taxon>Retroviridae</taxon>
        <taxon>Orthoretrovirinae</taxon>
        <taxon>Lentivirus</taxon>
        <taxon>Lentivirus humimdef1</taxon>
    </lineage>
</organism>
<dbReference type="GO" id="GO:0044175">
    <property type="term" value="C:host cell endosome membrane"/>
    <property type="evidence" value="ECO:0007669"/>
    <property type="project" value="UniProtKB-SubCell"/>
</dbReference>
<feature type="domain" description="Human immunodeficiency virus 1 envelope glycoprotein Gp120" evidence="35">
    <location>
        <begin position="33"/>
        <end position="522"/>
    </location>
</feature>
<evidence type="ECO:0000256" key="30">
    <source>
        <dbReference type="ARBA" id="ARBA00023288"/>
    </source>
</evidence>
<feature type="topological domain" description="Cytoplasmic" evidence="32">
    <location>
        <begin position="717"/>
        <end position="867"/>
    </location>
</feature>
<evidence type="ECO:0000256" key="14">
    <source>
        <dbReference type="ARBA" id="ARBA00022692"/>
    </source>
</evidence>
<dbReference type="GO" id="GO:0019064">
    <property type="term" value="P:fusion of virus membrane with host plasma membrane"/>
    <property type="evidence" value="ECO:0007669"/>
    <property type="project" value="UniProtKB-UniRule"/>
</dbReference>
<comment type="PTM">
    <text evidence="32">Palmitoylation of the transmembrane protein and of Env polyprotein (prior to its proteolytic cleavage) is essential for their association with host cell membrane lipid rafts. Palmitoylation is therefore required for envelope trafficking to classical lipid rafts, but not for viral replication.</text>
</comment>